<gene>
    <name evidence="1" type="ORF">pdam_00009270</name>
</gene>
<dbReference type="EMBL" id="RCHS01002947">
    <property type="protein sequence ID" value="RMX44821.1"/>
    <property type="molecule type" value="Genomic_DNA"/>
</dbReference>
<reference evidence="1 2" key="1">
    <citation type="journal article" date="2018" name="Sci. Rep.">
        <title>Comparative analysis of the Pocillopora damicornis genome highlights role of immune system in coral evolution.</title>
        <authorList>
            <person name="Cunning R."/>
            <person name="Bay R.A."/>
            <person name="Gillette P."/>
            <person name="Baker A.C."/>
            <person name="Traylor-Knowles N."/>
        </authorList>
    </citation>
    <scope>NUCLEOTIDE SEQUENCE [LARGE SCALE GENOMIC DNA]</scope>
    <source>
        <strain evidence="1">RSMAS</strain>
        <tissue evidence="1">Whole animal</tissue>
    </source>
</reference>
<organism evidence="1 2">
    <name type="scientific">Pocillopora damicornis</name>
    <name type="common">Cauliflower coral</name>
    <name type="synonym">Millepora damicornis</name>
    <dbReference type="NCBI Taxonomy" id="46731"/>
    <lineage>
        <taxon>Eukaryota</taxon>
        <taxon>Metazoa</taxon>
        <taxon>Cnidaria</taxon>
        <taxon>Anthozoa</taxon>
        <taxon>Hexacorallia</taxon>
        <taxon>Scleractinia</taxon>
        <taxon>Astrocoeniina</taxon>
        <taxon>Pocilloporidae</taxon>
        <taxon>Pocillopora</taxon>
    </lineage>
</organism>
<name>A0A3M6TU14_POCDA</name>
<dbReference type="Proteomes" id="UP000275408">
    <property type="component" value="Unassembled WGS sequence"/>
</dbReference>
<dbReference type="AlphaFoldDB" id="A0A3M6TU14"/>
<accession>A0A3M6TU14</accession>
<protein>
    <submittedName>
        <fullName evidence="1">Uncharacterized protein</fullName>
    </submittedName>
</protein>
<proteinExistence type="predicted"/>
<sequence length="77" mass="8888">MPVALEEMQAPDTIPFLSLQLNKSMRNYGIDLVLRFLRVAYHVYNDRFQIAENSKMDAAILNLAEQPGRLLVELLLR</sequence>
<comment type="caution">
    <text evidence="1">The sequence shown here is derived from an EMBL/GenBank/DDBJ whole genome shotgun (WGS) entry which is preliminary data.</text>
</comment>
<evidence type="ECO:0000313" key="1">
    <source>
        <dbReference type="EMBL" id="RMX44821.1"/>
    </source>
</evidence>
<evidence type="ECO:0000313" key="2">
    <source>
        <dbReference type="Proteomes" id="UP000275408"/>
    </source>
</evidence>
<keyword evidence="2" id="KW-1185">Reference proteome</keyword>